<dbReference type="PANTHER" id="PTHR23115">
    <property type="entry name" value="TRANSLATION FACTOR"/>
    <property type="match status" value="1"/>
</dbReference>
<dbReference type="EMBL" id="FPJO01000068">
    <property type="protein sequence ID" value="SFY45287.1"/>
    <property type="molecule type" value="Genomic_DNA"/>
</dbReference>
<evidence type="ECO:0000256" key="1">
    <source>
        <dbReference type="ARBA" id="ARBA00022741"/>
    </source>
</evidence>
<accession>A0A1K2FC36</accession>
<dbReference type="InterPro" id="IPR027417">
    <property type="entry name" value="P-loop_NTPase"/>
</dbReference>
<dbReference type="CDD" id="cd04095">
    <property type="entry name" value="CysN_NoDQ_III"/>
    <property type="match status" value="1"/>
</dbReference>
<dbReference type="Gene3D" id="2.40.30.10">
    <property type="entry name" value="Translation factors"/>
    <property type="match status" value="2"/>
</dbReference>
<dbReference type="Proteomes" id="UP000181909">
    <property type="component" value="Unassembled WGS sequence"/>
</dbReference>
<keyword evidence="4" id="KW-0548">Nucleotidyltransferase</keyword>
<dbReference type="InterPro" id="IPR044139">
    <property type="entry name" value="CysN_NoDQ_III"/>
</dbReference>
<reference evidence="4 5" key="1">
    <citation type="submission" date="2016-11" db="EMBL/GenBank/DDBJ databases">
        <authorList>
            <person name="Jaros S."/>
            <person name="Januszkiewicz K."/>
            <person name="Wedrychowicz H."/>
        </authorList>
    </citation>
    <scope>NUCLEOTIDE SEQUENCE [LARGE SCALE GENOMIC DNA]</scope>
    <source>
        <strain evidence="4 5">OK807</strain>
    </source>
</reference>
<dbReference type="InterPro" id="IPR050100">
    <property type="entry name" value="TRAFAC_GTPase_members"/>
</dbReference>
<name>A0A1K2FC36_STRAR</name>
<keyword evidence="2" id="KW-0342">GTP-binding</keyword>
<protein>
    <submittedName>
        <fullName evidence="4">Sulfate adenylyltransferase subunit 1</fullName>
    </submittedName>
</protein>
<organism evidence="4 5">
    <name type="scientific">Streptomyces atratus</name>
    <dbReference type="NCBI Taxonomy" id="1893"/>
    <lineage>
        <taxon>Bacteria</taxon>
        <taxon>Bacillati</taxon>
        <taxon>Actinomycetota</taxon>
        <taxon>Actinomycetes</taxon>
        <taxon>Kitasatosporales</taxon>
        <taxon>Streptomycetaceae</taxon>
        <taxon>Streptomyces</taxon>
    </lineage>
</organism>
<dbReference type="InterPro" id="IPR044138">
    <property type="entry name" value="CysN_II"/>
</dbReference>
<evidence type="ECO:0000313" key="4">
    <source>
        <dbReference type="EMBL" id="SFY45287.1"/>
    </source>
</evidence>
<sequence>MWPSPSTRDLVAYDEGVFASVAANFVDYATRLGVPAVTAIPISALNGDNVVEPSARMSWFAGPTVLEHLESVRIDHDPRRRVARFPVQYVIRPQTAEHPDYRGYAGKIASGLFHVGQQVTVLPSGRTTTIAAIDILGEAAEIAWAPQSITMRLADDLDASRGDVIAPSDQLPTLTNEITATVCHLTDTPLTAGDRVLLRHGTRTVAAKVKAIDSRLNLDDLSQHPHPERLMVNDIGEVVLRTAEPVPVDDYAASRRTGSFILIDPADGATLTAGMAAHSLGWRR</sequence>
<feature type="domain" description="GTP-eEF1A C-terminal" evidence="3">
    <location>
        <begin position="178"/>
        <end position="275"/>
    </location>
</feature>
<dbReference type="GO" id="GO:0016779">
    <property type="term" value="F:nucleotidyltransferase activity"/>
    <property type="evidence" value="ECO:0007669"/>
    <property type="project" value="UniProtKB-KW"/>
</dbReference>
<gene>
    <name evidence="4" type="ORF">SAMN02787144_10685</name>
</gene>
<dbReference type="AlphaFoldDB" id="A0A1K2FC36"/>
<keyword evidence="4" id="KW-0808">Transferase</keyword>
<dbReference type="Pfam" id="PF22594">
    <property type="entry name" value="GTP-eEF1A_C"/>
    <property type="match status" value="1"/>
</dbReference>
<dbReference type="STRING" id="1893.SAMN02787144_10685"/>
<dbReference type="InterPro" id="IPR009001">
    <property type="entry name" value="Transl_elong_EF1A/Init_IF2_C"/>
</dbReference>
<dbReference type="InterPro" id="IPR054696">
    <property type="entry name" value="GTP-eEF1A_C"/>
</dbReference>
<keyword evidence="1" id="KW-0547">Nucleotide-binding</keyword>
<dbReference type="InterPro" id="IPR009000">
    <property type="entry name" value="Transl_B-barrel_sf"/>
</dbReference>
<dbReference type="SUPFAM" id="SSF50465">
    <property type="entry name" value="EF-Tu/eEF-1alpha/eIF2-gamma C-terminal domain"/>
    <property type="match status" value="1"/>
</dbReference>
<evidence type="ECO:0000256" key="2">
    <source>
        <dbReference type="ARBA" id="ARBA00023134"/>
    </source>
</evidence>
<evidence type="ECO:0000313" key="5">
    <source>
        <dbReference type="Proteomes" id="UP000181909"/>
    </source>
</evidence>
<dbReference type="SUPFAM" id="SSF50447">
    <property type="entry name" value="Translation proteins"/>
    <property type="match status" value="1"/>
</dbReference>
<dbReference type="GO" id="GO:0005525">
    <property type="term" value="F:GTP binding"/>
    <property type="evidence" value="ECO:0007669"/>
    <property type="project" value="UniProtKB-KW"/>
</dbReference>
<evidence type="ECO:0000259" key="3">
    <source>
        <dbReference type="Pfam" id="PF22594"/>
    </source>
</evidence>
<dbReference type="CDD" id="cd03695">
    <property type="entry name" value="CysN_NodQ_II"/>
    <property type="match status" value="1"/>
</dbReference>
<proteinExistence type="predicted"/>
<dbReference type="Gene3D" id="3.40.50.300">
    <property type="entry name" value="P-loop containing nucleotide triphosphate hydrolases"/>
    <property type="match status" value="1"/>
</dbReference>